<feature type="transmembrane region" description="Helical" evidence="7">
    <location>
        <begin position="117"/>
        <end position="133"/>
    </location>
</feature>
<keyword evidence="6 7" id="KW-0472">Membrane</keyword>
<feature type="domain" description="Ferric oxidoreductase" evidence="8">
    <location>
        <begin position="61"/>
        <end position="162"/>
    </location>
</feature>
<keyword evidence="10" id="KW-1185">Reference proteome</keyword>
<dbReference type="HAMAP" id="MF_01207">
    <property type="entry name" value="MsrQ"/>
    <property type="match status" value="1"/>
</dbReference>
<dbReference type="PANTHER" id="PTHR36964">
    <property type="entry name" value="PROTEIN-METHIONINE-SULFOXIDE REDUCTASE HEME-BINDING SUBUNIT MSRQ"/>
    <property type="match status" value="1"/>
</dbReference>
<sequence>MIDTINTFVRKIPTWVVYLLYVLPIPYFFYSAQTGGMGVEPINALEREMGQITLQLIIIGLAITPLRKYFGLNLLKFRRAIGVLAFTYVVVHLGIWVLLDMNLRWGQMWADIWKRPYITIGMAAFLMMIPLAVTSNNLSLRKLGGATWRKMHKLVYLIAPLGAVHFIMVQKVWEVEPMLYLAVILALLATRYKPSRKIAGARAGG</sequence>
<dbReference type="GO" id="GO:0030091">
    <property type="term" value="P:protein repair"/>
    <property type="evidence" value="ECO:0007669"/>
    <property type="project" value="UniProtKB-UniRule"/>
</dbReference>
<keyword evidence="7" id="KW-0288">FMN</keyword>
<dbReference type="GO" id="GO:0009055">
    <property type="term" value="F:electron transfer activity"/>
    <property type="evidence" value="ECO:0007669"/>
    <property type="project" value="UniProtKB-UniRule"/>
</dbReference>
<dbReference type="HOGENOM" id="CLU_080662_2_0_5"/>
<feature type="transmembrane region" description="Helical" evidence="7">
    <location>
        <begin position="52"/>
        <end position="70"/>
    </location>
</feature>
<dbReference type="AlphaFoldDB" id="M9RVY3"/>
<dbReference type="Proteomes" id="UP000004688">
    <property type="component" value="Chromosome"/>
</dbReference>
<feature type="transmembrane region" description="Helical" evidence="7">
    <location>
        <begin position="12"/>
        <end position="32"/>
    </location>
</feature>
<dbReference type="OrthoDB" id="9788328at2"/>
<dbReference type="InterPro" id="IPR022837">
    <property type="entry name" value="MsrQ-like"/>
</dbReference>
<feature type="transmembrane region" description="Helical" evidence="7">
    <location>
        <begin position="154"/>
        <end position="172"/>
    </location>
</feature>
<keyword evidence="7" id="KW-0349">Heme</keyword>
<evidence type="ECO:0000313" key="10">
    <source>
        <dbReference type="Proteomes" id="UP000004688"/>
    </source>
</evidence>
<dbReference type="NCBIfam" id="NF003833">
    <property type="entry name" value="PRK05419.1-5"/>
    <property type="match status" value="1"/>
</dbReference>
<dbReference type="GO" id="GO:0005886">
    <property type="term" value="C:plasma membrane"/>
    <property type="evidence" value="ECO:0007669"/>
    <property type="project" value="UniProtKB-SubCell"/>
</dbReference>
<keyword evidence="7" id="KW-0479">Metal-binding</keyword>
<comment type="function">
    <text evidence="7">Part of the MsrPQ system that repairs oxidized periplasmic proteins containing methionine sulfoxide residues (Met-O), using respiratory chain electrons. Thus protects these proteins from oxidative-stress damage caused by reactive species of oxygen and chlorine generated by the host defense mechanisms. MsrPQ is essential for the maintenance of envelope integrity under bleach stress, rescuing a wide series of structurally unrelated periplasmic proteins from methionine oxidation. MsrQ provides electrons for reduction to the reductase catalytic subunit MsrP, using the quinone pool of the respiratory chain.</text>
</comment>
<evidence type="ECO:0000256" key="5">
    <source>
        <dbReference type="ARBA" id="ARBA00023004"/>
    </source>
</evidence>
<feature type="transmembrane region" description="Helical" evidence="7">
    <location>
        <begin position="77"/>
        <end position="97"/>
    </location>
</feature>
<evidence type="ECO:0000256" key="3">
    <source>
        <dbReference type="ARBA" id="ARBA00022692"/>
    </source>
</evidence>
<evidence type="ECO:0000256" key="1">
    <source>
        <dbReference type="ARBA" id="ARBA00004141"/>
    </source>
</evidence>
<feature type="transmembrane region" description="Helical" evidence="7">
    <location>
        <begin position="178"/>
        <end position="194"/>
    </location>
</feature>
<dbReference type="STRING" id="391616.OA238_c40330"/>
<evidence type="ECO:0000256" key="6">
    <source>
        <dbReference type="ARBA" id="ARBA00023136"/>
    </source>
</evidence>
<keyword evidence="7" id="KW-0249">Electron transport</keyword>
<evidence type="ECO:0000259" key="8">
    <source>
        <dbReference type="Pfam" id="PF01794"/>
    </source>
</evidence>
<dbReference type="RefSeq" id="WP_015496935.1">
    <property type="nucleotide sequence ID" value="NC_020908.1"/>
</dbReference>
<evidence type="ECO:0000256" key="7">
    <source>
        <dbReference type="HAMAP-Rule" id="MF_01207"/>
    </source>
</evidence>
<evidence type="ECO:0000256" key="2">
    <source>
        <dbReference type="ARBA" id="ARBA00022448"/>
    </source>
</evidence>
<keyword evidence="2 7" id="KW-0813">Transport</keyword>
<dbReference type="InterPro" id="IPR013130">
    <property type="entry name" value="Fe3_Rdtase_TM_dom"/>
</dbReference>
<comment type="subcellular location">
    <subcellularLocation>
        <location evidence="7">Cell membrane</location>
        <topology evidence="7">Multi-pass membrane protein</topology>
    </subcellularLocation>
    <subcellularLocation>
        <location evidence="1">Membrane</location>
        <topology evidence="1">Multi-pass membrane protein</topology>
    </subcellularLocation>
</comment>
<proteinExistence type="inferred from homology"/>
<keyword evidence="7" id="KW-0285">Flavoprotein</keyword>
<organism evidence="9 10">
    <name type="scientific">Octadecabacter arcticus 238</name>
    <dbReference type="NCBI Taxonomy" id="391616"/>
    <lineage>
        <taxon>Bacteria</taxon>
        <taxon>Pseudomonadati</taxon>
        <taxon>Pseudomonadota</taxon>
        <taxon>Alphaproteobacteria</taxon>
        <taxon>Rhodobacterales</taxon>
        <taxon>Roseobacteraceae</taxon>
        <taxon>Octadecabacter</taxon>
    </lineage>
</organism>
<dbReference type="PANTHER" id="PTHR36964:SF1">
    <property type="entry name" value="PROTEIN-METHIONINE-SULFOXIDE REDUCTASE HEME-BINDING SUBUNIT MSRQ"/>
    <property type="match status" value="1"/>
</dbReference>
<dbReference type="GO" id="GO:0010181">
    <property type="term" value="F:FMN binding"/>
    <property type="evidence" value="ECO:0007669"/>
    <property type="project" value="UniProtKB-UniRule"/>
</dbReference>
<dbReference type="GO" id="GO:0020037">
    <property type="term" value="F:heme binding"/>
    <property type="evidence" value="ECO:0007669"/>
    <property type="project" value="UniProtKB-UniRule"/>
</dbReference>
<protein>
    <recommendedName>
        <fullName evidence="7">Protein-methionine-sulfoxide reductase heme-binding subunit MsrQ</fullName>
    </recommendedName>
    <alternativeName>
        <fullName evidence="7">Flavocytochrome MsrQ</fullName>
    </alternativeName>
</protein>
<dbReference type="GO" id="GO:0046872">
    <property type="term" value="F:metal ion binding"/>
    <property type="evidence" value="ECO:0007669"/>
    <property type="project" value="UniProtKB-KW"/>
</dbReference>
<dbReference type="Pfam" id="PF01794">
    <property type="entry name" value="Ferric_reduct"/>
    <property type="match status" value="1"/>
</dbReference>
<gene>
    <name evidence="7" type="primary">msrQ</name>
    <name evidence="9" type="ORF">OA238_c40330</name>
</gene>
<dbReference type="KEGG" id="oar:OA238_c40330"/>
<reference evidence="9 10" key="1">
    <citation type="journal article" date="2013" name="PLoS ONE">
        <title>Poles Apart: Arctic and Antarctic Octadecabacter strains Share High Genome Plasticity and a New Type of Xanthorhodopsin.</title>
        <authorList>
            <person name="Vollmers J."/>
            <person name="Voget S."/>
            <person name="Dietrich S."/>
            <person name="Gollnow K."/>
            <person name="Smits M."/>
            <person name="Meyer K."/>
            <person name="Brinkhoff T."/>
            <person name="Simon M."/>
            <person name="Daniel R."/>
        </authorList>
    </citation>
    <scope>NUCLEOTIDE SEQUENCE [LARGE SCALE GENOMIC DNA]</scope>
    <source>
        <strain evidence="9 10">238</strain>
    </source>
</reference>
<dbReference type="GO" id="GO:0016679">
    <property type="term" value="F:oxidoreductase activity, acting on diphenols and related substances as donors"/>
    <property type="evidence" value="ECO:0007669"/>
    <property type="project" value="TreeGrafter"/>
</dbReference>
<keyword evidence="4 7" id="KW-1133">Transmembrane helix</keyword>
<evidence type="ECO:0000313" key="9">
    <source>
        <dbReference type="EMBL" id="AGI73960.1"/>
    </source>
</evidence>
<accession>M9RVY3</accession>
<comment type="similarity">
    <text evidence="7">Belongs to the MsrQ family.</text>
</comment>
<evidence type="ECO:0000256" key="4">
    <source>
        <dbReference type="ARBA" id="ARBA00022989"/>
    </source>
</evidence>
<comment type="cofactor">
    <cofactor evidence="7">
        <name>heme b</name>
        <dbReference type="ChEBI" id="CHEBI:60344"/>
    </cofactor>
    <text evidence="7">Binds 1 heme b (iron(II)-protoporphyrin IX) group per subunit.</text>
</comment>
<keyword evidence="7" id="KW-1003">Cell membrane</keyword>
<comment type="subunit">
    <text evidence="7">Heterodimer of a catalytic subunit (MsrP) and a heme-binding subunit (MsrQ).</text>
</comment>
<dbReference type="eggNOG" id="COG2717">
    <property type="taxonomic scope" value="Bacteria"/>
</dbReference>
<dbReference type="EMBL" id="CP003742">
    <property type="protein sequence ID" value="AGI73960.1"/>
    <property type="molecule type" value="Genomic_DNA"/>
</dbReference>
<name>M9RVY3_9RHOB</name>
<keyword evidence="5 7" id="KW-0408">Iron</keyword>
<comment type="cofactor">
    <cofactor evidence="7">
        <name>FMN</name>
        <dbReference type="ChEBI" id="CHEBI:58210"/>
    </cofactor>
    <text evidence="7">Binds 1 FMN per subunit.</text>
</comment>
<keyword evidence="3 7" id="KW-0812">Transmembrane</keyword>